<name>A0A9X0AQT6_9HELO</name>
<keyword evidence="2" id="KW-1185">Reference proteome</keyword>
<gene>
    <name evidence="1" type="ORF">OCU04_004618</name>
</gene>
<reference evidence="1" key="1">
    <citation type="submission" date="2022-11" db="EMBL/GenBank/DDBJ databases">
        <title>Genome Resource of Sclerotinia nivalis Strain SnTB1, a Plant Pathogen Isolated from American Ginseng.</title>
        <authorList>
            <person name="Fan S."/>
        </authorList>
    </citation>
    <scope>NUCLEOTIDE SEQUENCE</scope>
    <source>
        <strain evidence="1">SnTB1</strain>
    </source>
</reference>
<proteinExistence type="predicted"/>
<evidence type="ECO:0000313" key="1">
    <source>
        <dbReference type="EMBL" id="KAJ8067256.1"/>
    </source>
</evidence>
<protein>
    <submittedName>
        <fullName evidence="1">Uncharacterized protein</fullName>
    </submittedName>
</protein>
<organism evidence="1 2">
    <name type="scientific">Sclerotinia nivalis</name>
    <dbReference type="NCBI Taxonomy" id="352851"/>
    <lineage>
        <taxon>Eukaryota</taxon>
        <taxon>Fungi</taxon>
        <taxon>Dikarya</taxon>
        <taxon>Ascomycota</taxon>
        <taxon>Pezizomycotina</taxon>
        <taxon>Leotiomycetes</taxon>
        <taxon>Helotiales</taxon>
        <taxon>Sclerotiniaceae</taxon>
        <taxon>Sclerotinia</taxon>
    </lineage>
</organism>
<dbReference type="AlphaFoldDB" id="A0A9X0AQT6"/>
<evidence type="ECO:0000313" key="2">
    <source>
        <dbReference type="Proteomes" id="UP001152300"/>
    </source>
</evidence>
<dbReference type="EMBL" id="JAPEIS010000004">
    <property type="protein sequence ID" value="KAJ8067256.1"/>
    <property type="molecule type" value="Genomic_DNA"/>
</dbReference>
<comment type="caution">
    <text evidence="1">The sequence shown here is derived from an EMBL/GenBank/DDBJ whole genome shotgun (WGS) entry which is preliminary data.</text>
</comment>
<dbReference type="OrthoDB" id="10514514at2759"/>
<accession>A0A9X0AQT6</accession>
<sequence>MIELNNLKEAVKPLGDEVVGSNASDIKHQTVWSAASIIFLFKVPDVVELAKAAMKGGEDKWIPFIAASIFCYSLALQWGGAINNRVNLMLLVSLLGLQFSRRVRHHRMIPGRESSLRTEYFQKSGHRKGLCFLLPAIRGADATDSGNRTPPFILGSVSLADL</sequence>
<dbReference type="Proteomes" id="UP001152300">
    <property type="component" value="Unassembled WGS sequence"/>
</dbReference>